<dbReference type="Gene3D" id="3.30.300.30">
    <property type="match status" value="1"/>
</dbReference>
<dbReference type="InterPro" id="IPR000873">
    <property type="entry name" value="AMP-dep_synth/lig_dom"/>
</dbReference>
<keyword evidence="6" id="KW-1185">Reference proteome</keyword>
<evidence type="ECO:0000256" key="2">
    <source>
        <dbReference type="ARBA" id="ARBA00022598"/>
    </source>
</evidence>
<keyword evidence="2 5" id="KW-0436">Ligase</keyword>
<dbReference type="InterPro" id="IPR050237">
    <property type="entry name" value="ATP-dep_AMP-bd_enzyme"/>
</dbReference>
<dbReference type="EC" id="6.2.1.3" evidence="5"/>
<dbReference type="Pfam" id="PF13193">
    <property type="entry name" value="AMP-binding_C"/>
    <property type="match status" value="1"/>
</dbReference>
<dbReference type="PANTHER" id="PTHR43767">
    <property type="entry name" value="LONG-CHAIN-FATTY-ACID--COA LIGASE"/>
    <property type="match status" value="1"/>
</dbReference>
<evidence type="ECO:0000313" key="5">
    <source>
        <dbReference type="EMBL" id="KJF18664.1"/>
    </source>
</evidence>
<dbReference type="Pfam" id="PF00501">
    <property type="entry name" value="AMP-binding"/>
    <property type="match status" value="1"/>
</dbReference>
<feature type="domain" description="AMP-binding enzyme C-terminal" evidence="4">
    <location>
        <begin position="399"/>
        <end position="472"/>
    </location>
</feature>
<evidence type="ECO:0000259" key="4">
    <source>
        <dbReference type="Pfam" id="PF13193"/>
    </source>
</evidence>
<gene>
    <name evidence="5" type="primary">lcfB1</name>
    <name evidence="5" type="ORF">AXFE_04500</name>
</gene>
<proteinExistence type="inferred from homology"/>
<dbReference type="EMBL" id="JXYS01000010">
    <property type="protein sequence ID" value="KJF18664.1"/>
    <property type="molecule type" value="Genomic_DNA"/>
</dbReference>
<feature type="domain" description="AMP-dependent synthetase/ligase" evidence="3">
    <location>
        <begin position="8"/>
        <end position="349"/>
    </location>
</feature>
<organism evidence="5 6">
    <name type="scientific">Acidithrix ferrooxidans</name>
    <dbReference type="NCBI Taxonomy" id="1280514"/>
    <lineage>
        <taxon>Bacteria</taxon>
        <taxon>Bacillati</taxon>
        <taxon>Actinomycetota</taxon>
        <taxon>Acidimicrobiia</taxon>
        <taxon>Acidimicrobiales</taxon>
        <taxon>Acidimicrobiaceae</taxon>
        <taxon>Acidithrix</taxon>
    </lineage>
</organism>
<reference evidence="5 6" key="1">
    <citation type="submission" date="2015-01" db="EMBL/GenBank/DDBJ databases">
        <title>Draft genome of the acidophilic iron oxidizer Acidithrix ferrooxidans strain Py-F3.</title>
        <authorList>
            <person name="Poehlein A."/>
            <person name="Eisen S."/>
            <person name="Schloemann M."/>
            <person name="Johnson B.D."/>
            <person name="Daniel R."/>
            <person name="Muehling M."/>
        </authorList>
    </citation>
    <scope>NUCLEOTIDE SEQUENCE [LARGE SCALE GENOMIC DNA]</scope>
    <source>
        <strain evidence="5 6">Py-F3</strain>
    </source>
</reference>
<dbReference type="InterPro" id="IPR045851">
    <property type="entry name" value="AMP-bd_C_sf"/>
</dbReference>
<name>A0A0D8HLD6_9ACTN</name>
<evidence type="ECO:0000259" key="3">
    <source>
        <dbReference type="Pfam" id="PF00501"/>
    </source>
</evidence>
<dbReference type="Proteomes" id="UP000032360">
    <property type="component" value="Unassembled WGS sequence"/>
</dbReference>
<comment type="caution">
    <text evidence="5">The sequence shown here is derived from an EMBL/GenBank/DDBJ whole genome shotgun (WGS) entry which is preliminary data.</text>
</comment>
<dbReference type="FunFam" id="3.30.300.30:FF:000008">
    <property type="entry name" value="2,3-dihydroxybenzoate-AMP ligase"/>
    <property type="match status" value="1"/>
</dbReference>
<accession>A0A0D8HLD6</accession>
<dbReference type="PROSITE" id="PS00455">
    <property type="entry name" value="AMP_BINDING"/>
    <property type="match status" value="1"/>
</dbReference>
<dbReference type="GO" id="GO:0004467">
    <property type="term" value="F:long-chain fatty acid-CoA ligase activity"/>
    <property type="evidence" value="ECO:0007669"/>
    <property type="project" value="UniProtKB-EC"/>
</dbReference>
<evidence type="ECO:0000256" key="1">
    <source>
        <dbReference type="ARBA" id="ARBA00006432"/>
    </source>
</evidence>
<dbReference type="SUPFAM" id="SSF56801">
    <property type="entry name" value="Acetyl-CoA synthetase-like"/>
    <property type="match status" value="1"/>
</dbReference>
<dbReference type="Gene3D" id="3.40.50.12780">
    <property type="entry name" value="N-terminal domain of ligase-like"/>
    <property type="match status" value="1"/>
</dbReference>
<dbReference type="OrthoDB" id="9803968at2"/>
<dbReference type="STRING" id="1280514.AXFE_04500"/>
<dbReference type="AlphaFoldDB" id="A0A0D8HLD6"/>
<dbReference type="InterPro" id="IPR020845">
    <property type="entry name" value="AMP-binding_CS"/>
</dbReference>
<comment type="similarity">
    <text evidence="1">Belongs to the ATP-dependent AMP-binding enzyme family.</text>
</comment>
<dbReference type="InterPro" id="IPR042099">
    <property type="entry name" value="ANL_N_sf"/>
</dbReference>
<dbReference type="PATRIC" id="fig|1280514.3.peg.625"/>
<dbReference type="InterPro" id="IPR025110">
    <property type="entry name" value="AMP-bd_C"/>
</dbReference>
<protein>
    <submittedName>
        <fullName evidence="5">Long-chain-fatty-acid--CoA ligase</fullName>
        <ecNumber evidence="5">6.2.1.3</ecNumber>
    </submittedName>
</protein>
<dbReference type="PANTHER" id="PTHR43767:SF7">
    <property type="entry name" value="MEDIUM_LONG-CHAIN-FATTY-ACID--COA LIGASE FADD8"/>
    <property type="match status" value="1"/>
</dbReference>
<evidence type="ECO:0000313" key="6">
    <source>
        <dbReference type="Proteomes" id="UP000032360"/>
    </source>
</evidence>
<sequence>MEIGDLIRQAARRHGDAPAIECEERVLSFNQFNDATDRLGNSLLKLGLLPGDRVGVLLPNGIEGLIVYYALAKSGLVRVSLNHRDSHQDHLHRIADSEARAMISEDASSFPVEVSIDLEQLEQLISDGSPIACDVGRSAQAPYRIGYTGGTTGPPKGVVLTMANEYAEITNYLIDLIPGIGTGDVMVHAAPVTHASGSFFLPHLIRGAKNIILSKFEPSRYLEALEQIGATSTFLVPTMISMVLEEPNINDLDFSKLKRLCYGASPIAPSVVERAEAAFGKILTQTYGQSEAPMTLTLLRPEEHHRVGSAGEPYSMVEVRVFDEEDKELPIGAEGEIVARGQIVMSGYWKRANETEETLRGGWLHTGDIGRIDQDGFVYLLDRRHDIIISGGFNVYPREVEDALQSHPMVKEAAVVGVADAKWGEAVKAVVSVRGDTSEEELLSFVRERVARYKCPRYVEIWEDLPKSSAGKILRKEVRGRLKAAEVQEN</sequence>
<dbReference type="RefSeq" id="WP_052604253.1">
    <property type="nucleotide sequence ID" value="NZ_JXYS01000010.1"/>
</dbReference>